<gene>
    <name evidence="6" type="ORF">ACFOHH_18075</name>
</gene>
<evidence type="ECO:0000313" key="7">
    <source>
        <dbReference type="Proteomes" id="UP001595377"/>
    </source>
</evidence>
<dbReference type="Proteomes" id="UP001595377">
    <property type="component" value="Unassembled WGS sequence"/>
</dbReference>
<comment type="subcellular location">
    <subcellularLocation>
        <location evidence="1">Cell membrane</location>
        <topology evidence="1">Multi-pass membrane protein</topology>
    </subcellularLocation>
</comment>
<name>A0ABV7DL14_9HYPH</name>
<evidence type="ECO:0000256" key="1">
    <source>
        <dbReference type="ARBA" id="ARBA00004651"/>
    </source>
</evidence>
<sequence>MRSHARRIGSSVRRMIGGETRGHTSPVSSMRSFWGLMRAYWFSESWREAWGLTCAILVLTALSAQASVWFAVTSGELINRIANFHHPTTPTTPTALLTTAATLAAIAIMKDVCFTAVRHFFSTTLHRKWREWLDRRFNEALLDTNHTHFHLQQFGSDAAGSAMRRA</sequence>
<comment type="caution">
    <text evidence="6">The sequence shown here is derived from an EMBL/GenBank/DDBJ whole genome shotgun (WGS) entry which is preliminary data.</text>
</comment>
<evidence type="ECO:0000256" key="4">
    <source>
        <dbReference type="ARBA" id="ARBA00023136"/>
    </source>
</evidence>
<dbReference type="InterPro" id="IPR011527">
    <property type="entry name" value="ABC1_TM_dom"/>
</dbReference>
<dbReference type="SUPFAM" id="SSF90123">
    <property type="entry name" value="ABC transporter transmembrane region"/>
    <property type="match status" value="1"/>
</dbReference>
<proteinExistence type="predicted"/>
<keyword evidence="3" id="KW-1133">Transmembrane helix</keyword>
<keyword evidence="7" id="KW-1185">Reference proteome</keyword>
<protein>
    <recommendedName>
        <fullName evidence="5">ABC transmembrane type-1 domain-containing protein</fullName>
    </recommendedName>
</protein>
<reference evidence="7" key="1">
    <citation type="journal article" date="2019" name="Int. J. Syst. Evol. Microbiol.">
        <title>The Global Catalogue of Microorganisms (GCM) 10K type strain sequencing project: providing services to taxonomists for standard genome sequencing and annotation.</title>
        <authorList>
            <consortium name="The Broad Institute Genomics Platform"/>
            <consortium name="The Broad Institute Genome Sequencing Center for Infectious Disease"/>
            <person name="Wu L."/>
            <person name="Ma J."/>
        </authorList>
    </citation>
    <scope>NUCLEOTIDE SEQUENCE [LARGE SCALE GENOMIC DNA]</scope>
    <source>
        <strain evidence="7">KCTC 52677</strain>
    </source>
</reference>
<feature type="domain" description="ABC transmembrane type-1" evidence="5">
    <location>
        <begin position="41"/>
        <end position="156"/>
    </location>
</feature>
<evidence type="ECO:0000259" key="5">
    <source>
        <dbReference type="Pfam" id="PF06472"/>
    </source>
</evidence>
<organism evidence="6 7">
    <name type="scientific">Shinella pollutisoli</name>
    <dbReference type="NCBI Taxonomy" id="2250594"/>
    <lineage>
        <taxon>Bacteria</taxon>
        <taxon>Pseudomonadati</taxon>
        <taxon>Pseudomonadota</taxon>
        <taxon>Alphaproteobacteria</taxon>
        <taxon>Hyphomicrobiales</taxon>
        <taxon>Rhizobiaceae</taxon>
        <taxon>Shinella</taxon>
    </lineage>
</organism>
<dbReference type="RefSeq" id="WP_257318188.1">
    <property type="nucleotide sequence ID" value="NZ_JANFDG010000043.1"/>
</dbReference>
<evidence type="ECO:0000313" key="6">
    <source>
        <dbReference type="EMBL" id="MFC3075024.1"/>
    </source>
</evidence>
<dbReference type="Pfam" id="PF06472">
    <property type="entry name" value="ABC_membrane_2"/>
    <property type="match status" value="1"/>
</dbReference>
<dbReference type="Gene3D" id="1.20.1560.10">
    <property type="entry name" value="ABC transporter type 1, transmembrane domain"/>
    <property type="match status" value="1"/>
</dbReference>
<dbReference type="InterPro" id="IPR036640">
    <property type="entry name" value="ABC1_TM_sf"/>
</dbReference>
<keyword evidence="2" id="KW-0812">Transmembrane</keyword>
<keyword evidence="4" id="KW-0472">Membrane</keyword>
<accession>A0ABV7DL14</accession>
<evidence type="ECO:0000256" key="3">
    <source>
        <dbReference type="ARBA" id="ARBA00022989"/>
    </source>
</evidence>
<evidence type="ECO:0000256" key="2">
    <source>
        <dbReference type="ARBA" id="ARBA00022692"/>
    </source>
</evidence>
<dbReference type="EMBL" id="JBHRSP010000031">
    <property type="protein sequence ID" value="MFC3075024.1"/>
    <property type="molecule type" value="Genomic_DNA"/>
</dbReference>